<gene>
    <name evidence="1" type="ORF">ET996_10390</name>
</gene>
<evidence type="ECO:0000313" key="2">
    <source>
        <dbReference type="Proteomes" id="UP000291933"/>
    </source>
</evidence>
<keyword evidence="2" id="KW-1185">Reference proteome</keyword>
<comment type="caution">
    <text evidence="1">The sequence shown here is derived from an EMBL/GenBank/DDBJ whole genome shotgun (WGS) entry which is preliminary data.</text>
</comment>
<dbReference type="AlphaFoldDB" id="A0A4Q9KJ63"/>
<protein>
    <submittedName>
        <fullName evidence="1">3-methyladenine DNA glycosylase</fullName>
    </submittedName>
</protein>
<dbReference type="OrthoDB" id="9790578at2"/>
<reference evidence="1 2" key="1">
    <citation type="submission" date="2019-01" db="EMBL/GenBank/DDBJ databases">
        <title>Lactibacter flavus gen. nov., sp. nov., a novel bacterium of the family Propionibacteriaceae isolated from raw milk and dairy products.</title>
        <authorList>
            <person name="Huptas C."/>
            <person name="Wenning M."/>
            <person name="Breitenwieser F."/>
            <person name="Doll E."/>
            <person name="Von Neubeck M."/>
            <person name="Busse H.-J."/>
            <person name="Scherer S."/>
        </authorList>
    </citation>
    <scope>NUCLEOTIDE SEQUENCE [LARGE SCALE GENOMIC DNA]</scope>
    <source>
        <strain evidence="2">DSM 22130 / JCM 15804 / WR061</strain>
    </source>
</reference>
<proteinExistence type="predicted"/>
<dbReference type="EMBL" id="SDMR01000013">
    <property type="protein sequence ID" value="TBT94418.1"/>
    <property type="molecule type" value="Genomic_DNA"/>
</dbReference>
<organism evidence="1 2">
    <name type="scientific">Propioniciclava tarda</name>
    <dbReference type="NCBI Taxonomy" id="433330"/>
    <lineage>
        <taxon>Bacteria</taxon>
        <taxon>Bacillati</taxon>
        <taxon>Actinomycetota</taxon>
        <taxon>Actinomycetes</taxon>
        <taxon>Propionibacteriales</taxon>
        <taxon>Propionibacteriaceae</taxon>
        <taxon>Propioniciclava</taxon>
    </lineage>
</organism>
<name>A0A4Q9KJ63_PROTD</name>
<evidence type="ECO:0000313" key="1">
    <source>
        <dbReference type="EMBL" id="TBT94418.1"/>
    </source>
</evidence>
<dbReference type="Proteomes" id="UP000291933">
    <property type="component" value="Unassembled WGS sequence"/>
</dbReference>
<sequence>MDAVRILDSEQWRPLAEDHATRARRLTAAHLERRRRGVKHPLEDFLFDYYGFRPAQLARWQPGPGIGLREASDLAGRRFYATVDGVTSLDLDAFRAARGRALDWALRILTATDAAEPQFACFGLHEWAMVYRQSPDQARHQVIGLRATPEEIARVVEGHEIRCSHWDAFRFFTPDARPRNVLQPDAEAQASFEQPGCLHGGAMDLYRWAFKLDPGVPGDLLLDAFELARRARVLDMRSSPYDVRPFRLTNIAIETADGKAEHVAEQRSIADAAALLRRRLIAVLDALT</sequence>
<accession>A0A4Q9KJ63</accession>